<dbReference type="FunFam" id="2.30.30.280:FF:000001">
    <property type="entry name" value="tRNA-specific 2-thiouridylase MnmA"/>
    <property type="match status" value="1"/>
</dbReference>
<feature type="binding site" evidence="10">
    <location>
        <position position="195"/>
    </location>
    <ligand>
        <name>ATP</name>
        <dbReference type="ChEBI" id="CHEBI:30616"/>
    </ligand>
</feature>
<keyword evidence="14" id="KW-1185">Reference proteome</keyword>
<evidence type="ECO:0000256" key="1">
    <source>
        <dbReference type="ARBA" id="ARBA00022490"/>
    </source>
</evidence>
<dbReference type="GO" id="GO:0000049">
    <property type="term" value="F:tRNA binding"/>
    <property type="evidence" value="ECO:0007669"/>
    <property type="project" value="UniProtKB-KW"/>
</dbReference>
<evidence type="ECO:0000256" key="9">
    <source>
        <dbReference type="ARBA" id="ARBA00051542"/>
    </source>
</evidence>
<comment type="catalytic activity">
    <reaction evidence="9 10">
        <text>S-sulfanyl-L-cysteinyl-[protein] + uridine(34) in tRNA + AH2 + ATP = 2-thiouridine(34) in tRNA + L-cysteinyl-[protein] + A + AMP + diphosphate + H(+)</text>
        <dbReference type="Rhea" id="RHEA:47032"/>
        <dbReference type="Rhea" id="RHEA-COMP:10131"/>
        <dbReference type="Rhea" id="RHEA-COMP:11726"/>
        <dbReference type="Rhea" id="RHEA-COMP:11727"/>
        <dbReference type="Rhea" id="RHEA-COMP:11728"/>
        <dbReference type="ChEBI" id="CHEBI:13193"/>
        <dbReference type="ChEBI" id="CHEBI:15378"/>
        <dbReference type="ChEBI" id="CHEBI:17499"/>
        <dbReference type="ChEBI" id="CHEBI:29950"/>
        <dbReference type="ChEBI" id="CHEBI:30616"/>
        <dbReference type="ChEBI" id="CHEBI:33019"/>
        <dbReference type="ChEBI" id="CHEBI:61963"/>
        <dbReference type="ChEBI" id="CHEBI:65315"/>
        <dbReference type="ChEBI" id="CHEBI:87170"/>
        <dbReference type="ChEBI" id="CHEBI:456215"/>
        <dbReference type="EC" id="2.8.1.13"/>
    </reaction>
</comment>
<dbReference type="KEGG" id="rcf:Poly24_02170"/>
<evidence type="ECO:0000256" key="6">
    <source>
        <dbReference type="ARBA" id="ARBA00022840"/>
    </source>
</evidence>
<evidence type="ECO:0000256" key="5">
    <source>
        <dbReference type="ARBA" id="ARBA00022741"/>
    </source>
</evidence>
<reference evidence="13 14" key="1">
    <citation type="submission" date="2019-02" db="EMBL/GenBank/DDBJ databases">
        <title>Deep-cultivation of Planctomycetes and their phenomic and genomic characterization uncovers novel biology.</title>
        <authorList>
            <person name="Wiegand S."/>
            <person name="Jogler M."/>
            <person name="Boedeker C."/>
            <person name="Pinto D."/>
            <person name="Vollmers J."/>
            <person name="Rivas-Marin E."/>
            <person name="Kohn T."/>
            <person name="Peeters S.H."/>
            <person name="Heuer A."/>
            <person name="Rast P."/>
            <person name="Oberbeckmann S."/>
            <person name="Bunk B."/>
            <person name="Jeske O."/>
            <person name="Meyerdierks A."/>
            <person name="Storesund J.E."/>
            <person name="Kallscheuer N."/>
            <person name="Luecker S."/>
            <person name="Lage O.M."/>
            <person name="Pohl T."/>
            <person name="Merkel B.J."/>
            <person name="Hornburger P."/>
            <person name="Mueller R.-W."/>
            <person name="Bruemmer F."/>
            <person name="Labrenz M."/>
            <person name="Spormann A.M."/>
            <person name="Op den Camp H."/>
            <person name="Overmann J."/>
            <person name="Amann R."/>
            <person name="Jetten M.S.M."/>
            <person name="Mascher T."/>
            <person name="Medema M.H."/>
            <person name="Devos D.P."/>
            <person name="Kaster A.-K."/>
            <person name="Ovreas L."/>
            <person name="Rohde M."/>
            <person name="Galperin M.Y."/>
            <person name="Jogler C."/>
        </authorList>
    </citation>
    <scope>NUCLEOTIDE SEQUENCE [LARGE SCALE GENOMIC DNA]</scope>
    <source>
        <strain evidence="13 14">Poly24</strain>
    </source>
</reference>
<evidence type="ECO:0000313" key="13">
    <source>
        <dbReference type="EMBL" id="QDV66530.1"/>
    </source>
</evidence>
<evidence type="ECO:0000256" key="2">
    <source>
        <dbReference type="ARBA" id="ARBA00022555"/>
    </source>
</evidence>
<feature type="active site" description="Nucleophile" evidence="10">
    <location>
        <position position="171"/>
    </location>
</feature>
<evidence type="ECO:0000256" key="10">
    <source>
        <dbReference type="HAMAP-Rule" id="MF_00144"/>
    </source>
</evidence>
<dbReference type="GO" id="GO:0002143">
    <property type="term" value="P:tRNA wobble position uridine thiolation"/>
    <property type="evidence" value="ECO:0007669"/>
    <property type="project" value="TreeGrafter"/>
</dbReference>
<keyword evidence="2 10" id="KW-0820">tRNA-binding</keyword>
<dbReference type="Gene3D" id="2.30.30.280">
    <property type="entry name" value="Adenine nucleotide alpha hydrolases-like domains"/>
    <property type="match status" value="1"/>
</dbReference>
<dbReference type="FunFam" id="2.40.30.10:FF:000023">
    <property type="entry name" value="tRNA-specific 2-thiouridylase MnmA"/>
    <property type="match status" value="1"/>
</dbReference>
<feature type="domain" description="tRNA-specific 2-thiouridylase MnmA-like C-terminal" evidence="11">
    <location>
        <begin position="347"/>
        <end position="422"/>
    </location>
</feature>
<dbReference type="NCBIfam" id="NF001138">
    <property type="entry name" value="PRK00143.1"/>
    <property type="match status" value="1"/>
</dbReference>
<evidence type="ECO:0000256" key="7">
    <source>
        <dbReference type="ARBA" id="ARBA00022884"/>
    </source>
</evidence>
<keyword evidence="5 10" id="KW-0547">Nucleotide-binding</keyword>
<comment type="caution">
    <text evidence="10">Lacks conserved residue(s) required for the propagation of feature annotation.</text>
</comment>
<comment type="function">
    <text evidence="10">Catalyzes the 2-thiolation of uridine at the wobble position (U34) of tRNA, leading to the formation of s(2)U34.</text>
</comment>
<dbReference type="EMBL" id="CP036348">
    <property type="protein sequence ID" value="QDV66530.1"/>
    <property type="molecule type" value="Genomic_DNA"/>
</dbReference>
<dbReference type="Gene3D" id="2.40.30.10">
    <property type="entry name" value="Translation factors"/>
    <property type="match status" value="1"/>
</dbReference>
<feature type="binding site" evidence="10">
    <location>
        <begin position="59"/>
        <end position="66"/>
    </location>
    <ligand>
        <name>ATP</name>
        <dbReference type="ChEBI" id="CHEBI:30616"/>
    </ligand>
</feature>
<feature type="site" description="Interaction with tRNA" evidence="10">
    <location>
        <position position="196"/>
    </location>
</feature>
<evidence type="ECO:0000256" key="8">
    <source>
        <dbReference type="ARBA" id="ARBA00023157"/>
    </source>
</evidence>
<dbReference type="InterPro" id="IPR023382">
    <property type="entry name" value="MnmA-like_central_sf"/>
</dbReference>
<dbReference type="GO" id="GO:0005737">
    <property type="term" value="C:cytoplasm"/>
    <property type="evidence" value="ECO:0007669"/>
    <property type="project" value="UniProtKB-SubCell"/>
</dbReference>
<dbReference type="AlphaFoldDB" id="A0A518JLV3"/>
<feature type="site" description="Interaction with tRNA" evidence="10">
    <location>
        <position position="406"/>
    </location>
</feature>
<dbReference type="Proteomes" id="UP000315082">
    <property type="component" value="Chromosome"/>
</dbReference>
<dbReference type="Pfam" id="PF20258">
    <property type="entry name" value="tRNA_Me_trans_C"/>
    <property type="match status" value="1"/>
</dbReference>
<dbReference type="InterPro" id="IPR014729">
    <property type="entry name" value="Rossmann-like_a/b/a_fold"/>
</dbReference>
<dbReference type="GO" id="GO:0103016">
    <property type="term" value="F:tRNA-uridine 2-sulfurtransferase activity"/>
    <property type="evidence" value="ECO:0007669"/>
    <property type="project" value="UniProtKB-EC"/>
</dbReference>
<comment type="similarity">
    <text evidence="10">Belongs to the MnmA/TRMU family.</text>
</comment>
<keyword evidence="3 10" id="KW-0808">Transferase</keyword>
<dbReference type="PANTHER" id="PTHR11933:SF5">
    <property type="entry name" value="MITOCHONDRIAL TRNA-SPECIFIC 2-THIOURIDYLASE 1"/>
    <property type="match status" value="1"/>
</dbReference>
<dbReference type="Gene3D" id="3.40.50.620">
    <property type="entry name" value="HUPs"/>
    <property type="match status" value="1"/>
</dbReference>
<evidence type="ECO:0000256" key="4">
    <source>
        <dbReference type="ARBA" id="ARBA00022694"/>
    </source>
</evidence>
<dbReference type="HAMAP" id="MF_00144">
    <property type="entry name" value="tRNA_thiouridyl_MnmA"/>
    <property type="match status" value="1"/>
</dbReference>
<comment type="subcellular location">
    <subcellularLocation>
        <location evidence="10">Cytoplasm</location>
    </subcellularLocation>
</comment>
<feature type="region of interest" description="Interaction with tRNA" evidence="10">
    <location>
        <begin position="373"/>
        <end position="374"/>
    </location>
</feature>
<keyword evidence="8 10" id="KW-1015">Disulfide bond</keyword>
<accession>A0A518JLV3</accession>
<feature type="active site" description="Cysteine persulfide intermediate" evidence="10">
    <location>
        <position position="268"/>
    </location>
</feature>
<evidence type="ECO:0000313" key="14">
    <source>
        <dbReference type="Proteomes" id="UP000315082"/>
    </source>
</evidence>
<keyword evidence="7 10" id="KW-0694">RNA-binding</keyword>
<dbReference type="InterPro" id="IPR004506">
    <property type="entry name" value="MnmA-like"/>
</dbReference>
<keyword evidence="6 10" id="KW-0067">ATP-binding</keyword>
<feature type="domain" description="tRNA-specific 2-thiouridylase MnmA-like central" evidence="12">
    <location>
        <begin position="287"/>
        <end position="341"/>
    </location>
</feature>
<dbReference type="SUPFAM" id="SSF52402">
    <property type="entry name" value="Adenine nucleotide alpha hydrolases-like"/>
    <property type="match status" value="1"/>
</dbReference>
<protein>
    <recommendedName>
        <fullName evidence="10">tRNA-specific 2-thiouridylase MnmA</fullName>
        <ecNumber evidence="10">2.8.1.13</ecNumber>
    </recommendedName>
</protein>
<organism evidence="13 14">
    <name type="scientific">Rosistilla carotiformis</name>
    <dbReference type="NCBI Taxonomy" id="2528017"/>
    <lineage>
        <taxon>Bacteria</taxon>
        <taxon>Pseudomonadati</taxon>
        <taxon>Planctomycetota</taxon>
        <taxon>Planctomycetia</taxon>
        <taxon>Pirellulales</taxon>
        <taxon>Pirellulaceae</taxon>
        <taxon>Rosistilla</taxon>
    </lineage>
</organism>
<keyword evidence="4 10" id="KW-0819">tRNA processing</keyword>
<feature type="region of interest" description="Interaction with tRNA" evidence="10">
    <location>
        <begin position="218"/>
        <end position="220"/>
    </location>
</feature>
<dbReference type="Pfam" id="PF20259">
    <property type="entry name" value="tRNA_Me_trans_M"/>
    <property type="match status" value="1"/>
</dbReference>
<dbReference type="EC" id="2.8.1.13" evidence="10"/>
<sequence length="431" mass="46978">MRVFSDTCFVAADDESAALTNYMPPRREAQWARPGWLCRGERFHTTIDQGDVLARVVLAMSGGVDSSVAAHLLLQQGHEVVGVFMRHGEESAEVCRAPDGSESPVLPIVQGRADHKQGCCSASDAADARRVSDRLGIPFYALNLKQDFRRIIDYFVDEYSQGRTPNPCVQCNNWIKFGRLFEYADSIDAQYVATGHYAQLSEEADGSFALRRGVDDRKDQSYVLFGIGQHLLSRMLLPVGGYDKPWIRQQAEAIGLRVAGKPDSQEICFVTSGHHGQFVRDRSGGGDTAGQIVTTAGDVVGEHPGIEAFTIGQRKGLGVAMGEPYFVVRIEPDTHRVVIGQKADLARDGLIAHEANWLIDPPAETFSCSVQIRYNSPPQAAQVTPQGTNRFDVLFDEPVDGVAPGQAAVIYDGDRVLGGGWIHSSTSTSAQ</sequence>
<gene>
    <name evidence="10 13" type="primary">mnmA</name>
    <name evidence="13" type="ORF">Poly24_02170</name>
</gene>
<feature type="binding site" evidence="10">
    <location>
        <position position="85"/>
    </location>
    <ligand>
        <name>ATP</name>
        <dbReference type="ChEBI" id="CHEBI:30616"/>
    </ligand>
</feature>
<feature type="disulfide bond" description="Alternate" evidence="10">
    <location>
        <begin position="171"/>
        <end position="268"/>
    </location>
</feature>
<evidence type="ECO:0000259" key="12">
    <source>
        <dbReference type="Pfam" id="PF20259"/>
    </source>
</evidence>
<evidence type="ECO:0000259" key="11">
    <source>
        <dbReference type="Pfam" id="PF20258"/>
    </source>
</evidence>
<dbReference type="CDD" id="cd01998">
    <property type="entry name" value="MnmA_TRMU-like"/>
    <property type="match status" value="1"/>
</dbReference>
<evidence type="ECO:0000256" key="3">
    <source>
        <dbReference type="ARBA" id="ARBA00022679"/>
    </source>
</evidence>
<keyword evidence="1 10" id="KW-0963">Cytoplasm</keyword>
<dbReference type="NCBIfam" id="TIGR00420">
    <property type="entry name" value="trmU"/>
    <property type="match status" value="1"/>
</dbReference>
<dbReference type="InterPro" id="IPR046885">
    <property type="entry name" value="MnmA-like_C"/>
</dbReference>
<proteinExistence type="inferred from homology"/>
<dbReference type="InterPro" id="IPR046884">
    <property type="entry name" value="MnmA-like_central"/>
</dbReference>
<dbReference type="Pfam" id="PF03054">
    <property type="entry name" value="tRNA_Me_trans"/>
    <property type="match status" value="1"/>
</dbReference>
<dbReference type="PANTHER" id="PTHR11933">
    <property type="entry name" value="TRNA 5-METHYLAMINOMETHYL-2-THIOURIDYLATE -METHYLTRANSFERASE"/>
    <property type="match status" value="1"/>
</dbReference>
<name>A0A518JLV3_9BACT</name>
<dbReference type="GO" id="GO:0005524">
    <property type="term" value="F:ATP binding"/>
    <property type="evidence" value="ECO:0007669"/>
    <property type="project" value="UniProtKB-KW"/>
</dbReference>